<comment type="caution">
    <text evidence="3">The sequence shown here is derived from an EMBL/GenBank/DDBJ whole genome shotgun (WGS) entry which is preliminary data.</text>
</comment>
<evidence type="ECO:0000313" key="4">
    <source>
        <dbReference type="Proteomes" id="UP000070394"/>
    </source>
</evidence>
<dbReference type="Proteomes" id="UP000070394">
    <property type="component" value="Unassembled WGS sequence"/>
</dbReference>
<sequence>MRKNFRIIMMCILTVSALSFTACGGKGNKAETTAESTVESQTATTEESSETVTESTTESAGETSSVAAADIKGSLNGDVYTNDEFNIKFDAKAGGMVMAGAEEFNVMREMSSDDTLEMYAYDDSYTKIAMFGVLKDNTDIKSYIDDNIATIKKDNEGIGENNIKVESTTVKFLGEDAPCLNAQLTSGGVTQYHTQVFIKSGDHVAVIAVNGLDEQSIKDCLAMFTKAK</sequence>
<proteinExistence type="predicted"/>
<dbReference type="PATRIC" id="fig|467210.3.peg.691"/>
<feature type="compositionally biased region" description="Low complexity" evidence="1">
    <location>
        <begin position="30"/>
        <end position="65"/>
    </location>
</feature>
<dbReference type="STRING" id="467210.HMPREF1866_00700"/>
<protein>
    <recommendedName>
        <fullName evidence="5">Acyl carrier protein</fullName>
    </recommendedName>
</protein>
<keyword evidence="2" id="KW-0732">Signal</keyword>
<dbReference type="RefSeq" id="WP_060930625.1">
    <property type="nucleotide sequence ID" value="NZ_KQ959780.1"/>
</dbReference>
<evidence type="ECO:0000256" key="2">
    <source>
        <dbReference type="SAM" id="SignalP"/>
    </source>
</evidence>
<name>A0A133ZXJ1_9FIRM</name>
<feature type="region of interest" description="Disordered" evidence="1">
    <location>
        <begin position="28"/>
        <end position="65"/>
    </location>
</feature>
<keyword evidence="4" id="KW-1185">Reference proteome</keyword>
<dbReference type="AlphaFoldDB" id="A0A133ZXJ1"/>
<evidence type="ECO:0008006" key="5">
    <source>
        <dbReference type="Google" id="ProtNLM"/>
    </source>
</evidence>
<reference evidence="4" key="1">
    <citation type="submission" date="2016-01" db="EMBL/GenBank/DDBJ databases">
        <authorList>
            <person name="Mitreva M."/>
            <person name="Pepin K.H."/>
            <person name="Mihindukulasuriya K.A."/>
            <person name="Fulton R."/>
            <person name="Fronick C."/>
            <person name="O'Laughlin M."/>
            <person name="Miner T."/>
            <person name="Herter B."/>
            <person name="Rosa B.A."/>
            <person name="Cordes M."/>
            <person name="Tomlinson C."/>
            <person name="Wollam A."/>
            <person name="Palsikar V.B."/>
            <person name="Mardis E.R."/>
            <person name="Wilson R.K."/>
        </authorList>
    </citation>
    <scope>NUCLEOTIDE SEQUENCE [LARGE SCALE GENOMIC DNA]</scope>
    <source>
        <strain evidence="4">DNF00896</strain>
    </source>
</reference>
<dbReference type="PROSITE" id="PS51257">
    <property type="entry name" value="PROKAR_LIPOPROTEIN"/>
    <property type="match status" value="1"/>
</dbReference>
<dbReference type="EMBL" id="LSDA01000018">
    <property type="protein sequence ID" value="KXB60163.1"/>
    <property type="molecule type" value="Genomic_DNA"/>
</dbReference>
<evidence type="ECO:0000313" key="3">
    <source>
        <dbReference type="EMBL" id="KXB60163.1"/>
    </source>
</evidence>
<feature type="chain" id="PRO_5039669540" description="Acyl carrier protein" evidence="2">
    <location>
        <begin position="22"/>
        <end position="228"/>
    </location>
</feature>
<feature type="signal peptide" evidence="2">
    <location>
        <begin position="1"/>
        <end position="21"/>
    </location>
</feature>
<organism evidence="3 4">
    <name type="scientific">Lachnoanaerobaculum saburreum</name>
    <dbReference type="NCBI Taxonomy" id="467210"/>
    <lineage>
        <taxon>Bacteria</taxon>
        <taxon>Bacillati</taxon>
        <taxon>Bacillota</taxon>
        <taxon>Clostridia</taxon>
        <taxon>Lachnospirales</taxon>
        <taxon>Lachnospiraceae</taxon>
        <taxon>Lachnoanaerobaculum</taxon>
    </lineage>
</organism>
<accession>A0A133ZXJ1</accession>
<dbReference type="OrthoDB" id="2054275at2"/>
<evidence type="ECO:0000256" key="1">
    <source>
        <dbReference type="SAM" id="MobiDB-lite"/>
    </source>
</evidence>
<gene>
    <name evidence="3" type="ORF">HMPREF1866_00700</name>
</gene>